<sequence>MENTTRDPLVDLERHRLRLEENVAKLRKSLQHWQTWDLEYEGLKEEIQRFKGQPTTEDIVDIGKHFGGDLVNEKEIKELLGFGKTIQRNASQVVDLISRRLDYVRQNTQTVQKQLDAAEKKLQAALVLLEPDLDDEEGLPLTDIQEELDEEGNVISSTLSHPSKTAPSIMNTLRKAGVTGFEETQAIEEKPLDQPTLQTVDSISVTENKTPAKLDGKYLLHPVASSGPSSSASASPLRFPGETRALSAKANQDTAKPAKLDGLMSSGFNNDLAAFTFNRGNRVIEIDENDNEIASYPVIPADESPEDAALRREMLQYGLSEVGAVVAEIDLGTGSEFSDSDEDEESEYAVTDDEEEDEYGRSTRRVLTDDYRNEMLALEKRLNARMLENLGPQPESNPLTEHAEDVRRLIVRKEPAGLDKTVPKLDEKKKAVRFAEELDISPAPMPNSSLKEVIIERSTSSDEHRITSSGQSKTNKVSRFKNSRVASASSKAARTECAAAGTVNELCSTLSNPNPHGEGSNQPQYTPEGPPGKTLASNIVERPITENITPPPDNSGLDPITLKQEIAVEYHKMRNRFIQKQGGFTPSEIETEDPLMEEINGKTKRVSRFKAARLKPLDS</sequence>
<dbReference type="InterPro" id="IPR024325">
    <property type="entry name" value="DUF3835"/>
</dbReference>
<feature type="compositionally biased region" description="Low complexity" evidence="1">
    <location>
        <begin position="483"/>
        <end position="492"/>
    </location>
</feature>
<feature type="region of interest" description="Disordered" evidence="1">
    <location>
        <begin position="333"/>
        <end position="362"/>
    </location>
</feature>
<name>A0A8E2JNY3_9PEZI</name>
<feature type="region of interest" description="Disordered" evidence="1">
    <location>
        <begin position="508"/>
        <end position="536"/>
    </location>
</feature>
<feature type="domain" description="DUF3835" evidence="2">
    <location>
        <begin position="535"/>
        <end position="614"/>
    </location>
</feature>
<dbReference type="InterPro" id="IPR039553">
    <property type="entry name" value="Prefoldin-like"/>
</dbReference>
<feature type="compositionally biased region" description="Basic and acidic residues" evidence="1">
    <location>
        <begin position="457"/>
        <end position="466"/>
    </location>
</feature>
<proteinExistence type="predicted"/>
<dbReference type="GO" id="GO:0003714">
    <property type="term" value="F:transcription corepressor activity"/>
    <property type="evidence" value="ECO:0007669"/>
    <property type="project" value="TreeGrafter"/>
</dbReference>
<gene>
    <name evidence="3" type="ORF">AOQ84DRAFT_400528</name>
</gene>
<dbReference type="EMBL" id="KV750697">
    <property type="protein sequence ID" value="OCL03709.1"/>
    <property type="molecule type" value="Genomic_DNA"/>
</dbReference>
<dbReference type="PANTHER" id="PTHR15111">
    <property type="entry name" value="RNA POLYMERASE II SUBUNIT 5-MEDIATING PROTEIN NNX3"/>
    <property type="match status" value="1"/>
</dbReference>
<dbReference type="GO" id="GO:0000122">
    <property type="term" value="P:negative regulation of transcription by RNA polymerase II"/>
    <property type="evidence" value="ECO:0007669"/>
    <property type="project" value="TreeGrafter"/>
</dbReference>
<feature type="compositionally biased region" description="Acidic residues" evidence="1">
    <location>
        <begin position="338"/>
        <end position="358"/>
    </location>
</feature>
<dbReference type="SUPFAM" id="SSF46579">
    <property type="entry name" value="Prefoldin"/>
    <property type="match status" value="1"/>
</dbReference>
<evidence type="ECO:0000313" key="3">
    <source>
        <dbReference type="EMBL" id="OCL03709.1"/>
    </source>
</evidence>
<reference evidence="3 4" key="1">
    <citation type="journal article" date="2016" name="Nat. Commun.">
        <title>Ectomycorrhizal ecology is imprinted in the genome of the dominant symbiotic fungus Cenococcum geophilum.</title>
        <authorList>
            <consortium name="DOE Joint Genome Institute"/>
            <person name="Peter M."/>
            <person name="Kohler A."/>
            <person name="Ohm R.A."/>
            <person name="Kuo A."/>
            <person name="Krutzmann J."/>
            <person name="Morin E."/>
            <person name="Arend M."/>
            <person name="Barry K.W."/>
            <person name="Binder M."/>
            <person name="Choi C."/>
            <person name="Clum A."/>
            <person name="Copeland A."/>
            <person name="Grisel N."/>
            <person name="Haridas S."/>
            <person name="Kipfer T."/>
            <person name="LaButti K."/>
            <person name="Lindquist E."/>
            <person name="Lipzen A."/>
            <person name="Maire R."/>
            <person name="Meier B."/>
            <person name="Mihaltcheva S."/>
            <person name="Molinier V."/>
            <person name="Murat C."/>
            <person name="Poggeler S."/>
            <person name="Quandt C.A."/>
            <person name="Sperisen C."/>
            <person name="Tritt A."/>
            <person name="Tisserant E."/>
            <person name="Crous P.W."/>
            <person name="Henrissat B."/>
            <person name="Nehls U."/>
            <person name="Egli S."/>
            <person name="Spatafora J.W."/>
            <person name="Grigoriev I.V."/>
            <person name="Martin F.M."/>
        </authorList>
    </citation>
    <scope>NUCLEOTIDE SEQUENCE [LARGE SCALE GENOMIC DNA]</scope>
    <source>
        <strain evidence="3 4">CBS 207.34</strain>
    </source>
</reference>
<dbReference type="AlphaFoldDB" id="A0A8E2JNY3"/>
<feature type="region of interest" description="Disordered" evidence="1">
    <location>
        <begin position="457"/>
        <end position="492"/>
    </location>
</feature>
<dbReference type="GO" id="GO:0019212">
    <property type="term" value="F:phosphatase inhibitor activity"/>
    <property type="evidence" value="ECO:0007669"/>
    <property type="project" value="TreeGrafter"/>
</dbReference>
<dbReference type="GO" id="GO:0003682">
    <property type="term" value="F:chromatin binding"/>
    <property type="evidence" value="ECO:0007669"/>
    <property type="project" value="TreeGrafter"/>
</dbReference>
<dbReference type="InterPro" id="IPR009053">
    <property type="entry name" value="Prefoldin"/>
</dbReference>
<accession>A0A8E2JNY3</accession>
<feature type="compositionally biased region" description="Polar residues" evidence="1">
    <location>
        <begin position="508"/>
        <end position="525"/>
    </location>
</feature>
<dbReference type="OrthoDB" id="21413at2759"/>
<keyword evidence="4" id="KW-1185">Reference proteome</keyword>
<dbReference type="Gene3D" id="1.10.287.370">
    <property type="match status" value="1"/>
</dbReference>
<evidence type="ECO:0000313" key="4">
    <source>
        <dbReference type="Proteomes" id="UP000250140"/>
    </source>
</evidence>
<dbReference type="Pfam" id="PF12927">
    <property type="entry name" value="DUF3835"/>
    <property type="match status" value="1"/>
</dbReference>
<protein>
    <recommendedName>
        <fullName evidence="2">DUF3835 domain-containing protein</fullName>
    </recommendedName>
</protein>
<dbReference type="Proteomes" id="UP000250140">
    <property type="component" value="Unassembled WGS sequence"/>
</dbReference>
<dbReference type="InterPro" id="IPR052255">
    <property type="entry name" value="RNA_pol_II_subunit5-mediator"/>
</dbReference>
<evidence type="ECO:0000256" key="1">
    <source>
        <dbReference type="SAM" id="MobiDB-lite"/>
    </source>
</evidence>
<dbReference type="PANTHER" id="PTHR15111:SF0">
    <property type="entry name" value="UNCONVENTIONAL PREFOLDIN RPB5 INTERACTOR 1"/>
    <property type="match status" value="1"/>
</dbReference>
<organism evidence="3 4">
    <name type="scientific">Glonium stellatum</name>
    <dbReference type="NCBI Taxonomy" id="574774"/>
    <lineage>
        <taxon>Eukaryota</taxon>
        <taxon>Fungi</taxon>
        <taxon>Dikarya</taxon>
        <taxon>Ascomycota</taxon>
        <taxon>Pezizomycotina</taxon>
        <taxon>Dothideomycetes</taxon>
        <taxon>Pleosporomycetidae</taxon>
        <taxon>Gloniales</taxon>
        <taxon>Gloniaceae</taxon>
        <taxon>Glonium</taxon>
    </lineage>
</organism>
<evidence type="ECO:0000259" key="2">
    <source>
        <dbReference type="Pfam" id="PF12927"/>
    </source>
</evidence>
<dbReference type="Pfam" id="PF13758">
    <property type="entry name" value="Prefoldin_3"/>
    <property type="match status" value="1"/>
</dbReference>